<dbReference type="CDD" id="cd06171">
    <property type="entry name" value="Sigma70_r4"/>
    <property type="match status" value="1"/>
</dbReference>
<dbReference type="OrthoDB" id="9798255at2"/>
<evidence type="ECO:0000256" key="5">
    <source>
        <dbReference type="ARBA" id="ARBA00023163"/>
    </source>
</evidence>
<keyword evidence="3" id="KW-0731">Sigma factor</keyword>
<dbReference type="AlphaFoldDB" id="A0A1H9DP01"/>
<gene>
    <name evidence="9" type="ORF">SAMN05444359_10673</name>
</gene>
<dbReference type="STRING" id="478744.SAMN05444359_10673"/>
<keyword evidence="2" id="KW-0805">Transcription regulation</keyword>
<evidence type="ECO:0000256" key="3">
    <source>
        <dbReference type="ARBA" id="ARBA00023082"/>
    </source>
</evidence>
<evidence type="ECO:0000256" key="2">
    <source>
        <dbReference type="ARBA" id="ARBA00023015"/>
    </source>
</evidence>
<dbReference type="PANTHER" id="PTHR43133:SF8">
    <property type="entry name" value="RNA POLYMERASE SIGMA FACTOR HI_1459-RELATED"/>
    <property type="match status" value="1"/>
</dbReference>
<name>A0A1H9DP01_9BACT</name>
<dbReference type="InterPro" id="IPR036388">
    <property type="entry name" value="WH-like_DNA-bd_sf"/>
</dbReference>
<evidence type="ECO:0000313" key="10">
    <source>
        <dbReference type="Proteomes" id="UP000199021"/>
    </source>
</evidence>
<keyword evidence="10" id="KW-1185">Reference proteome</keyword>
<evidence type="ECO:0000256" key="1">
    <source>
        <dbReference type="ARBA" id="ARBA00010641"/>
    </source>
</evidence>
<dbReference type="EMBL" id="FOFB01000006">
    <property type="protein sequence ID" value="SEQ15047.1"/>
    <property type="molecule type" value="Genomic_DNA"/>
</dbReference>
<dbReference type="InterPro" id="IPR013324">
    <property type="entry name" value="RNA_pol_sigma_r3/r4-like"/>
</dbReference>
<evidence type="ECO:0000259" key="8">
    <source>
        <dbReference type="Pfam" id="PF08281"/>
    </source>
</evidence>
<dbReference type="Gene3D" id="1.10.1740.10">
    <property type="match status" value="1"/>
</dbReference>
<dbReference type="InterPro" id="IPR013249">
    <property type="entry name" value="RNA_pol_sigma70_r4_t2"/>
</dbReference>
<dbReference type="InterPro" id="IPR013325">
    <property type="entry name" value="RNA_pol_sigma_r2"/>
</dbReference>
<dbReference type="InterPro" id="IPR014284">
    <property type="entry name" value="RNA_pol_sigma-70_dom"/>
</dbReference>
<dbReference type="Pfam" id="PF04542">
    <property type="entry name" value="Sigma70_r2"/>
    <property type="match status" value="1"/>
</dbReference>
<sequence>MRSDEDIMTAVANGKLEVLAELYRRYRQPLYGFLLKRTNKPAAAEDLLQTTFERVIKYRASYKGNSFKGWLYTIARNVLHDRQRLDGRLPLKNGLDLGQLPHTTPSAETDWEDRETRGQSQRALAALPANYREVVDLAWKRGLKYAEIAEVLGITETNVKVRMHRATKQLQINYAKINRL</sequence>
<keyword evidence="4" id="KW-0238">DNA-binding</keyword>
<dbReference type="PANTHER" id="PTHR43133">
    <property type="entry name" value="RNA POLYMERASE ECF-TYPE SIGMA FACTO"/>
    <property type="match status" value="1"/>
</dbReference>
<proteinExistence type="inferred from homology"/>
<reference evidence="10" key="1">
    <citation type="submission" date="2016-10" db="EMBL/GenBank/DDBJ databases">
        <authorList>
            <person name="Varghese N."/>
            <person name="Submissions S."/>
        </authorList>
    </citation>
    <scope>NUCLEOTIDE SEQUENCE [LARGE SCALE GENOMIC DNA]</scope>
    <source>
        <strain evidence="10">DSM 24740</strain>
    </source>
</reference>
<dbReference type="GO" id="GO:0016987">
    <property type="term" value="F:sigma factor activity"/>
    <property type="evidence" value="ECO:0007669"/>
    <property type="project" value="UniProtKB-KW"/>
</dbReference>
<organism evidence="9 10">
    <name type="scientific">Neolewinella agarilytica</name>
    <dbReference type="NCBI Taxonomy" id="478744"/>
    <lineage>
        <taxon>Bacteria</taxon>
        <taxon>Pseudomonadati</taxon>
        <taxon>Bacteroidota</taxon>
        <taxon>Saprospiria</taxon>
        <taxon>Saprospirales</taxon>
        <taxon>Lewinellaceae</taxon>
        <taxon>Neolewinella</taxon>
    </lineage>
</organism>
<dbReference type="Pfam" id="PF08281">
    <property type="entry name" value="Sigma70_r4_2"/>
    <property type="match status" value="1"/>
</dbReference>
<evidence type="ECO:0000256" key="4">
    <source>
        <dbReference type="ARBA" id="ARBA00023125"/>
    </source>
</evidence>
<dbReference type="Proteomes" id="UP000199021">
    <property type="component" value="Unassembled WGS sequence"/>
</dbReference>
<feature type="region of interest" description="Disordered" evidence="6">
    <location>
        <begin position="96"/>
        <end position="115"/>
    </location>
</feature>
<dbReference type="SUPFAM" id="SSF88659">
    <property type="entry name" value="Sigma3 and sigma4 domains of RNA polymerase sigma factors"/>
    <property type="match status" value="1"/>
</dbReference>
<dbReference type="SUPFAM" id="SSF88946">
    <property type="entry name" value="Sigma2 domain of RNA polymerase sigma factors"/>
    <property type="match status" value="1"/>
</dbReference>
<keyword evidence="5" id="KW-0804">Transcription</keyword>
<evidence type="ECO:0000259" key="7">
    <source>
        <dbReference type="Pfam" id="PF04542"/>
    </source>
</evidence>
<comment type="similarity">
    <text evidence="1">Belongs to the sigma-70 factor family. ECF subfamily.</text>
</comment>
<evidence type="ECO:0000313" key="9">
    <source>
        <dbReference type="EMBL" id="SEQ15047.1"/>
    </source>
</evidence>
<dbReference type="InterPro" id="IPR039425">
    <property type="entry name" value="RNA_pol_sigma-70-like"/>
</dbReference>
<dbReference type="InParanoid" id="A0A1H9DP01"/>
<protein>
    <submittedName>
        <fullName evidence="9">RNA polymerase sigma-70 factor, ECF subfamily</fullName>
    </submittedName>
</protein>
<dbReference type="Gene3D" id="1.10.10.10">
    <property type="entry name" value="Winged helix-like DNA-binding domain superfamily/Winged helix DNA-binding domain"/>
    <property type="match status" value="1"/>
</dbReference>
<evidence type="ECO:0000256" key="6">
    <source>
        <dbReference type="SAM" id="MobiDB-lite"/>
    </source>
</evidence>
<dbReference type="GO" id="GO:0006352">
    <property type="term" value="P:DNA-templated transcription initiation"/>
    <property type="evidence" value="ECO:0007669"/>
    <property type="project" value="InterPro"/>
</dbReference>
<dbReference type="InterPro" id="IPR007627">
    <property type="entry name" value="RNA_pol_sigma70_r2"/>
</dbReference>
<feature type="domain" description="RNA polymerase sigma-70 region 2" evidence="7">
    <location>
        <begin position="22"/>
        <end position="84"/>
    </location>
</feature>
<dbReference type="NCBIfam" id="TIGR02937">
    <property type="entry name" value="sigma70-ECF"/>
    <property type="match status" value="1"/>
</dbReference>
<accession>A0A1H9DP01</accession>
<dbReference type="GO" id="GO:0003677">
    <property type="term" value="F:DNA binding"/>
    <property type="evidence" value="ECO:0007669"/>
    <property type="project" value="UniProtKB-KW"/>
</dbReference>
<dbReference type="FunCoup" id="A0A1H9DP01">
    <property type="interactions" value="45"/>
</dbReference>
<dbReference type="RefSeq" id="WP_090166690.1">
    <property type="nucleotide sequence ID" value="NZ_FOFB01000006.1"/>
</dbReference>
<feature type="domain" description="RNA polymerase sigma factor 70 region 4 type 2" evidence="8">
    <location>
        <begin position="121"/>
        <end position="170"/>
    </location>
</feature>